<dbReference type="OrthoDB" id="8935755at2759"/>
<dbReference type="AlphaFoldDB" id="A0A7M7N336"/>
<dbReference type="Gene3D" id="2.170.270.10">
    <property type="entry name" value="SET domain"/>
    <property type="match status" value="1"/>
</dbReference>
<dbReference type="PANTHER" id="PTHR33480">
    <property type="entry name" value="SET DOMAIN-CONTAINING PROTEIN-RELATED"/>
    <property type="match status" value="1"/>
</dbReference>
<evidence type="ECO:0000313" key="4">
    <source>
        <dbReference type="Proteomes" id="UP000007110"/>
    </source>
</evidence>
<dbReference type="Pfam" id="PF00856">
    <property type="entry name" value="SET"/>
    <property type="match status" value="1"/>
</dbReference>
<feature type="compositionally biased region" description="Polar residues" evidence="1">
    <location>
        <begin position="512"/>
        <end position="529"/>
    </location>
</feature>
<feature type="region of interest" description="Disordered" evidence="1">
    <location>
        <begin position="482"/>
        <end position="531"/>
    </location>
</feature>
<dbReference type="SMART" id="SM00317">
    <property type="entry name" value="SET"/>
    <property type="match status" value="1"/>
</dbReference>
<feature type="region of interest" description="Disordered" evidence="1">
    <location>
        <begin position="357"/>
        <end position="378"/>
    </location>
</feature>
<feature type="region of interest" description="Disordered" evidence="1">
    <location>
        <begin position="1153"/>
        <end position="1174"/>
    </location>
</feature>
<keyword evidence="4" id="KW-1185">Reference proteome</keyword>
<reference evidence="3" key="2">
    <citation type="submission" date="2021-01" db="UniProtKB">
        <authorList>
            <consortium name="EnsemblMetazoa"/>
        </authorList>
    </citation>
    <scope>IDENTIFICATION</scope>
</reference>
<dbReference type="InterPro" id="IPR046341">
    <property type="entry name" value="SET_dom_sf"/>
</dbReference>
<dbReference type="GeneID" id="115919804"/>
<dbReference type="RefSeq" id="XP_030829914.1">
    <property type="nucleotide sequence ID" value="XM_030974054.1"/>
</dbReference>
<organism evidence="3 4">
    <name type="scientific">Strongylocentrotus purpuratus</name>
    <name type="common">Purple sea urchin</name>
    <dbReference type="NCBI Taxonomy" id="7668"/>
    <lineage>
        <taxon>Eukaryota</taxon>
        <taxon>Metazoa</taxon>
        <taxon>Echinodermata</taxon>
        <taxon>Eleutherozoa</taxon>
        <taxon>Echinozoa</taxon>
        <taxon>Echinoidea</taxon>
        <taxon>Euechinoidea</taxon>
        <taxon>Echinacea</taxon>
        <taxon>Camarodonta</taxon>
        <taxon>Echinidea</taxon>
        <taxon>Strongylocentrotidae</taxon>
        <taxon>Strongylocentrotus</taxon>
    </lineage>
</organism>
<accession>A0A7M7N336</accession>
<dbReference type="PROSITE" id="PS50280">
    <property type="entry name" value="SET"/>
    <property type="match status" value="1"/>
</dbReference>
<dbReference type="InParanoid" id="A0A7M7N336"/>
<evidence type="ECO:0000256" key="1">
    <source>
        <dbReference type="SAM" id="MobiDB-lite"/>
    </source>
</evidence>
<evidence type="ECO:0000313" key="3">
    <source>
        <dbReference type="EnsemblMetazoa" id="XP_030829914"/>
    </source>
</evidence>
<feature type="region of interest" description="Disordered" evidence="1">
    <location>
        <begin position="429"/>
        <end position="468"/>
    </location>
</feature>
<protein>
    <recommendedName>
        <fullName evidence="2">SET domain-containing protein</fullName>
    </recommendedName>
</protein>
<feature type="domain" description="SET" evidence="2">
    <location>
        <begin position="33"/>
        <end position="154"/>
    </location>
</feature>
<feature type="region of interest" description="Disordered" evidence="1">
    <location>
        <begin position="260"/>
        <end position="291"/>
    </location>
</feature>
<feature type="region of interest" description="Disordered" evidence="1">
    <location>
        <begin position="202"/>
        <end position="247"/>
    </location>
</feature>
<feature type="region of interest" description="Disordered" evidence="1">
    <location>
        <begin position="1179"/>
        <end position="1198"/>
    </location>
</feature>
<evidence type="ECO:0000259" key="2">
    <source>
        <dbReference type="PROSITE" id="PS50280"/>
    </source>
</evidence>
<dbReference type="KEGG" id="spu:115919804"/>
<dbReference type="InterPro" id="IPR001214">
    <property type="entry name" value="SET_dom"/>
</dbReference>
<reference evidence="4" key="1">
    <citation type="submission" date="2015-02" db="EMBL/GenBank/DDBJ databases">
        <title>Genome sequencing for Strongylocentrotus purpuratus.</title>
        <authorList>
            <person name="Murali S."/>
            <person name="Liu Y."/>
            <person name="Vee V."/>
            <person name="English A."/>
            <person name="Wang M."/>
            <person name="Skinner E."/>
            <person name="Han Y."/>
            <person name="Muzny D.M."/>
            <person name="Worley K.C."/>
            <person name="Gibbs R.A."/>
        </authorList>
    </citation>
    <scope>NUCLEOTIDE SEQUENCE</scope>
</reference>
<sequence length="1280" mass="144490">MAGLVQPQLAKNRILRSQTRQTVPDIFSEVDPEGFTVKQLPDKGRAVFTTKTFEEGEFLLWYRGDLVTRDVGERRDADCETCFRYFFTWKGTKWCRDASVEPTKQQLGRLVNHGWRGEVNSRMKIRENPHNEPELVLFSLKKIKEGEEVLYDYGVGDNFVFPSPTQLHSGVQDEKPEILQNSANLPPDPEKVCSPFSEPATQELLEPDGNFSQSNVRADDDETSEDRCRNPPNNETNWEPSPKPATQALMESDGKISQFSVSADNDDTCDDPCRNPSNNQEHWEPSPEPATQALMESDGKLSQFDVPVDNDDTCDDPCINPPNNQVHWESFTELATQPLIEPDGNLPLSNVLTDDAETSDDLCRNPPNNETNWEPSTEPATQALMESDGKISQFNVSADNDDTCDDPCINPPNNQVHWEPFTELATQPLMEPDGNLSLSNFLADNDDTSDDLCRNPPNNREHWEPFPEPATQALMVPDGTLSQNIFSSDNEDTLSDHNDDSDDDPDYVCDSQGDSDSSGKTSLNNSQASLPKAKCTSINGITRSLKSLSSDQSLEASSRYGGIDADHEGITVMKTNNQGGRKYDKVAYCMMCEKPHKKLPDHLRSQHSNEIKVAQYMAATNRKEKDKLLTLIRNKGNHMHNYRVFEKGHGELVVVYRPSCEAKPRDYQPCKDCLGWFAKAELWKHRCILKQEEPAKEQKKKRRRLLAQGRLLLPPVPCTSRDSITHKVLSGLSDDEIKACILNDQLILELAKVYSKKLGHDEEQHNHIRCKLRELGRLVLQFRRCSCNGKASLTSLISPNGFMTVLSAVKKVAGFDEENHLFNTPSLALKLGHTLRKAAFVLLSKALMDRDGDDMQKLVEKFIKLLDTCWGSEISTHALRTLYQRKRNQPKLLPLTSDVVALSRHLEVQAELCVDKLSSGTAIENHSTWRELNKTMLAHLIVFNRRRQGEISKMTLDDYNKIKKGESHMVEGQLEMLKDWEKNLVKFLWRVEVVGKRGRTVPILVTDSMKSCVDTLVSHREEAGVNPSNKYLFAVANSDTTSHVRGSDALRELSEACGAQNPSTLRSTKLRKHVATMSQLMSLRDHEMDALANFMGHDIRIHREYYRLPDAAMQVAKISKILFAMEGKAGNPVQLIGTAKSLDELQIKLDEEIDTGEQGPESCDDNCDSDVDSGDHDVERQLPGCSQKGTKRQRQTQHVLEEVDEQPIRKKRKTAWSDAEKSAVQRRLGAFMTVHSKLPGKRAIDECLKAEAVLKHRTWVNIKDYVRNSKVTKSRKTQPW</sequence>
<dbReference type="PANTHER" id="PTHR33480:SF1">
    <property type="entry name" value="TYR RECOMBINASE DOMAIN-CONTAINING PROTEIN"/>
    <property type="match status" value="1"/>
</dbReference>
<feature type="compositionally biased region" description="Polar residues" evidence="1">
    <location>
        <begin position="366"/>
        <end position="378"/>
    </location>
</feature>
<dbReference type="EnsemblMetazoa" id="XM_030974054">
    <property type="protein sequence ID" value="XP_030829914"/>
    <property type="gene ID" value="LOC115919804"/>
</dbReference>
<dbReference type="SUPFAM" id="SSF82199">
    <property type="entry name" value="SET domain"/>
    <property type="match status" value="1"/>
</dbReference>
<name>A0A7M7N336_STRPU</name>
<feature type="compositionally biased region" description="Acidic residues" evidence="1">
    <location>
        <begin position="489"/>
        <end position="507"/>
    </location>
</feature>
<feature type="compositionally biased region" description="Acidic residues" evidence="1">
    <location>
        <begin position="1162"/>
        <end position="1172"/>
    </location>
</feature>
<dbReference type="Proteomes" id="UP000007110">
    <property type="component" value="Unassembled WGS sequence"/>
</dbReference>
<proteinExistence type="predicted"/>